<comment type="caution">
    <text evidence="13">The sequence shown here is derived from an EMBL/GenBank/DDBJ whole genome shotgun (WGS) entry which is preliminary data.</text>
</comment>
<dbReference type="SUPFAM" id="SSF52540">
    <property type="entry name" value="P-loop containing nucleoside triphosphate hydrolases"/>
    <property type="match status" value="1"/>
</dbReference>
<feature type="domain" description="C2H2 AKAP95-type" evidence="12">
    <location>
        <begin position="569"/>
        <end position="591"/>
    </location>
</feature>
<evidence type="ECO:0008006" key="15">
    <source>
        <dbReference type="Google" id="ProtNLM"/>
    </source>
</evidence>
<accession>A0AAN8KY37</accession>
<dbReference type="AlphaFoldDB" id="A0AAN8KY37"/>
<evidence type="ECO:0000313" key="14">
    <source>
        <dbReference type="Proteomes" id="UP001356427"/>
    </source>
</evidence>
<dbReference type="Gene3D" id="3.40.50.300">
    <property type="entry name" value="P-loop containing nucleotide triphosphate hydrolases"/>
    <property type="match status" value="1"/>
</dbReference>
<evidence type="ECO:0000256" key="6">
    <source>
        <dbReference type="ARBA" id="ARBA00022771"/>
    </source>
</evidence>
<evidence type="ECO:0000256" key="5">
    <source>
        <dbReference type="ARBA" id="ARBA00022741"/>
    </source>
</evidence>
<protein>
    <recommendedName>
        <fullName evidence="15">A-kinase anchor protein 8-like</fullName>
    </recommendedName>
</protein>
<evidence type="ECO:0000259" key="11">
    <source>
        <dbReference type="PROSITE" id="PS51720"/>
    </source>
</evidence>
<gene>
    <name evidence="13" type="ORF">J4Q44_G00291050</name>
</gene>
<comment type="similarity">
    <text evidence="9">Belongs to the AKAP95 family.</text>
</comment>
<dbReference type="InterPro" id="IPR007071">
    <property type="entry name" value="AKAP95"/>
</dbReference>
<dbReference type="GO" id="GO:0003677">
    <property type="term" value="F:DNA binding"/>
    <property type="evidence" value="ECO:0007669"/>
    <property type="project" value="InterPro"/>
</dbReference>
<dbReference type="InterPro" id="IPR034736">
    <property type="entry name" value="ZF_C2H2_AKAP95"/>
</dbReference>
<keyword evidence="14" id="KW-1185">Reference proteome</keyword>
<evidence type="ECO:0000256" key="1">
    <source>
        <dbReference type="ARBA" id="ARBA00004123"/>
    </source>
</evidence>
<comment type="similarity">
    <text evidence="2">Belongs to the TRAFAC class TrmE-Era-EngA-EngB-Septin-like GTPase superfamily. AIG1/Toc34/Toc159-like paraseptin GTPase family. IAN subfamily.</text>
</comment>
<keyword evidence="8" id="KW-0539">Nucleus</keyword>
<dbReference type="EMBL" id="JAGTTL010000027">
    <property type="protein sequence ID" value="KAK6301007.1"/>
    <property type="molecule type" value="Genomic_DNA"/>
</dbReference>
<name>A0AAN8KY37_9TELE</name>
<evidence type="ECO:0000259" key="12">
    <source>
        <dbReference type="PROSITE" id="PS51799"/>
    </source>
</evidence>
<keyword evidence="7" id="KW-0862">Zinc</keyword>
<dbReference type="CDD" id="cd01852">
    <property type="entry name" value="AIG1"/>
    <property type="match status" value="1"/>
</dbReference>
<evidence type="ECO:0000256" key="8">
    <source>
        <dbReference type="ARBA" id="ARBA00023242"/>
    </source>
</evidence>
<feature type="region of interest" description="Disordered" evidence="10">
    <location>
        <begin position="273"/>
        <end position="304"/>
    </location>
</feature>
<keyword evidence="5" id="KW-0547">Nucleotide-binding</keyword>
<feature type="compositionally biased region" description="Basic and acidic residues" evidence="10">
    <location>
        <begin position="273"/>
        <end position="283"/>
    </location>
</feature>
<feature type="compositionally biased region" description="Gly residues" evidence="10">
    <location>
        <begin position="337"/>
        <end position="347"/>
    </location>
</feature>
<dbReference type="PANTHER" id="PTHR12190">
    <property type="entry name" value="A-KINASE ANCHOR PROTEIN AKAP 8"/>
    <property type="match status" value="1"/>
</dbReference>
<reference evidence="13 14" key="1">
    <citation type="submission" date="2021-04" db="EMBL/GenBank/DDBJ databases">
        <authorList>
            <person name="De Guttry C."/>
            <person name="Zahm M."/>
            <person name="Klopp C."/>
            <person name="Cabau C."/>
            <person name="Louis A."/>
            <person name="Berthelot C."/>
            <person name="Parey E."/>
            <person name="Roest Crollius H."/>
            <person name="Montfort J."/>
            <person name="Robinson-Rechavi M."/>
            <person name="Bucao C."/>
            <person name="Bouchez O."/>
            <person name="Gislard M."/>
            <person name="Lluch J."/>
            <person name="Milhes M."/>
            <person name="Lampietro C."/>
            <person name="Lopez Roques C."/>
            <person name="Donnadieu C."/>
            <person name="Braasch I."/>
            <person name="Desvignes T."/>
            <person name="Postlethwait J."/>
            <person name="Bobe J."/>
            <person name="Wedekind C."/>
            <person name="Guiguen Y."/>
        </authorList>
    </citation>
    <scope>NUCLEOTIDE SEQUENCE [LARGE SCALE GENOMIC DNA]</scope>
    <source>
        <strain evidence="13">Cs_M1</strain>
        <tissue evidence="13">Blood</tissue>
    </source>
</reference>
<feature type="domain" description="AIG1-type G" evidence="11">
    <location>
        <begin position="11"/>
        <end position="208"/>
    </location>
</feature>
<dbReference type="GO" id="GO:0008270">
    <property type="term" value="F:zinc ion binding"/>
    <property type="evidence" value="ECO:0007669"/>
    <property type="project" value="UniProtKB-KW"/>
</dbReference>
<proteinExistence type="inferred from homology"/>
<dbReference type="Pfam" id="PF04988">
    <property type="entry name" value="AKAP95"/>
    <property type="match status" value="1"/>
</dbReference>
<evidence type="ECO:0000256" key="2">
    <source>
        <dbReference type="ARBA" id="ARBA00008535"/>
    </source>
</evidence>
<dbReference type="InterPro" id="IPR006703">
    <property type="entry name" value="G_AIG1"/>
</dbReference>
<feature type="domain" description="C2H2 AKAP95-type" evidence="12">
    <location>
        <begin position="662"/>
        <end position="685"/>
    </location>
</feature>
<sequence>MRASMADPPTMSDLRIVLLGPVGAGKSATGNTILGREAFKVDFSPEYVTKECEKQSTEANGRKIEVFDTPGLGEDGRSEITRCIMDKSVPGPHVFLLVIRLGVRLTEDERNTVKWIQQNFGEDASDYTMILFTCADSPWFRRKTVDDYVKQNQDLQTLVDSCGGRYHSFNNDDREDPNQVTDLLDKIEEMMEGNEGGHYTNEMYQNAQGEITAQRKKSRPTAWDITATALLATSIALVVLAGVLPLCSPPPTHMVRHSTSSWLERGFDQYESFDSRGPSRDLYRSSSYGYGDGRGDMTQRASGFGGGGGLGSGFDSSSSYGAAKMQRQNMRDSFSSQGGGSWAGGGQRSPRRGGGRGGFGGRRSDPTPMGGGGGRMGGRGGGRGGGGHSPGGRGKLPSLLGHRMSPQTGAFHQSAQQGRVPGPQDFPGRHFGGGPQAGHQRGRKRPLNRQQQPGGGQRDGQKKRKQTLTAADEPESKINKTESAGGDTAKEPAENNGEANEATKAPADGEKVVSMQEELSQMKKKLQTGKQTPPQDKVPKNKRRRGGFLERSGVTLTPKSQTQRVTFACSVCKFRSFYHEDMAAHLESKFHKDHFKFLSSQLSKPTTDFLQEYLDNKYKKTEQRTSQMENHCAAICQVYKEQDLTRQLGMEHFMKKVEAAHCAACDLFIPMQFYVIQKHLKSPDHNFNRKGMMEQSKRASLSVARSILNHKIIGKKLESYLKGENPFLGNQDDQDPEDSMIMEVSEAELTNESLAEAETTKEEAGPETSQAATGADGVEEEKMEEGGGEEGGVAVADGGEEEAQVEEAAGGQGEGEAEGELEQGGEEEEEGFEVGDEFGEEDEGVEGELGEEEEDEGVGGEDEGVVAEKKDQDADVVVIE</sequence>
<dbReference type="GO" id="GO:0005525">
    <property type="term" value="F:GTP binding"/>
    <property type="evidence" value="ECO:0007669"/>
    <property type="project" value="InterPro"/>
</dbReference>
<dbReference type="InterPro" id="IPR027417">
    <property type="entry name" value="P-loop_NTPase"/>
</dbReference>
<evidence type="ECO:0000313" key="13">
    <source>
        <dbReference type="EMBL" id="KAK6301007.1"/>
    </source>
</evidence>
<organism evidence="13 14">
    <name type="scientific">Coregonus suidteri</name>
    <dbReference type="NCBI Taxonomy" id="861788"/>
    <lineage>
        <taxon>Eukaryota</taxon>
        <taxon>Metazoa</taxon>
        <taxon>Chordata</taxon>
        <taxon>Craniata</taxon>
        <taxon>Vertebrata</taxon>
        <taxon>Euteleostomi</taxon>
        <taxon>Actinopterygii</taxon>
        <taxon>Neopterygii</taxon>
        <taxon>Teleostei</taxon>
        <taxon>Protacanthopterygii</taxon>
        <taxon>Salmoniformes</taxon>
        <taxon>Salmonidae</taxon>
        <taxon>Coregoninae</taxon>
        <taxon>Coregonus</taxon>
    </lineage>
</organism>
<evidence type="ECO:0000256" key="7">
    <source>
        <dbReference type="ARBA" id="ARBA00022833"/>
    </source>
</evidence>
<feature type="compositionally biased region" description="Acidic residues" evidence="10">
    <location>
        <begin position="815"/>
        <end position="865"/>
    </location>
</feature>
<dbReference type="GO" id="GO:0005634">
    <property type="term" value="C:nucleus"/>
    <property type="evidence" value="ECO:0007669"/>
    <property type="project" value="UniProtKB-SubCell"/>
</dbReference>
<dbReference type="PROSITE" id="PS51720">
    <property type="entry name" value="G_AIG1"/>
    <property type="match status" value="1"/>
</dbReference>
<keyword evidence="6 9" id="KW-0863">Zinc-finger</keyword>
<feature type="compositionally biased region" description="Gly residues" evidence="10">
    <location>
        <begin position="369"/>
        <end position="394"/>
    </location>
</feature>
<dbReference type="Proteomes" id="UP001356427">
    <property type="component" value="Unassembled WGS sequence"/>
</dbReference>
<evidence type="ECO:0000256" key="3">
    <source>
        <dbReference type="ARBA" id="ARBA00022723"/>
    </source>
</evidence>
<feature type="compositionally biased region" description="Polar residues" evidence="10">
    <location>
        <begin position="405"/>
        <end position="417"/>
    </location>
</feature>
<feature type="region of interest" description="Disordered" evidence="10">
    <location>
        <begin position="747"/>
        <end position="880"/>
    </location>
</feature>
<dbReference type="PANTHER" id="PTHR12190:SF4">
    <property type="entry name" value="A-KINASE ANCHOR PROTEIN 8-LIKE"/>
    <property type="match status" value="1"/>
</dbReference>
<keyword evidence="3" id="KW-0479">Metal-binding</keyword>
<feature type="region of interest" description="Disordered" evidence="10">
    <location>
        <begin position="319"/>
        <end position="548"/>
    </location>
</feature>
<dbReference type="PROSITE" id="PS51799">
    <property type="entry name" value="ZF_C2H2_AKAP95"/>
    <property type="match status" value="2"/>
</dbReference>
<evidence type="ECO:0000256" key="10">
    <source>
        <dbReference type="SAM" id="MobiDB-lite"/>
    </source>
</evidence>
<dbReference type="Pfam" id="PF04548">
    <property type="entry name" value="AIG1"/>
    <property type="match status" value="1"/>
</dbReference>
<dbReference type="FunFam" id="3.40.50.300:FF:000366">
    <property type="entry name" value="GTPase, IMAP family member 2"/>
    <property type="match status" value="1"/>
</dbReference>
<feature type="compositionally biased region" description="Acidic residues" evidence="10">
    <location>
        <begin position="777"/>
        <end position="788"/>
    </location>
</feature>
<evidence type="ECO:0000256" key="4">
    <source>
        <dbReference type="ARBA" id="ARBA00022737"/>
    </source>
</evidence>
<evidence type="ECO:0000256" key="9">
    <source>
        <dbReference type="PROSITE-ProRule" id="PRU01140"/>
    </source>
</evidence>
<keyword evidence="4" id="KW-0677">Repeat</keyword>
<comment type="subcellular location">
    <subcellularLocation>
        <location evidence="1">Nucleus</location>
    </subcellularLocation>
</comment>